<dbReference type="InterPro" id="IPR036388">
    <property type="entry name" value="WH-like_DNA-bd_sf"/>
</dbReference>
<dbReference type="Gene3D" id="1.10.10.10">
    <property type="entry name" value="Winged helix-like DNA-binding domain superfamily/Winged helix DNA-binding domain"/>
    <property type="match status" value="1"/>
</dbReference>
<organism evidence="1 2">
    <name type="scientific">Streptomyces typhae</name>
    <dbReference type="NCBI Taxonomy" id="2681492"/>
    <lineage>
        <taxon>Bacteria</taxon>
        <taxon>Bacillati</taxon>
        <taxon>Actinomycetota</taxon>
        <taxon>Actinomycetes</taxon>
        <taxon>Kitasatosporales</taxon>
        <taxon>Streptomycetaceae</taxon>
        <taxon>Streptomyces</taxon>
    </lineage>
</organism>
<accession>A0A6L6X9A3</accession>
<gene>
    <name evidence="1" type="ORF">GPA10_37340</name>
</gene>
<comment type="caution">
    <text evidence="1">The sequence shown here is derived from an EMBL/GenBank/DDBJ whole genome shotgun (WGS) entry which is preliminary data.</text>
</comment>
<dbReference type="SUPFAM" id="SSF46785">
    <property type="entry name" value="Winged helix' DNA-binding domain"/>
    <property type="match status" value="1"/>
</dbReference>
<dbReference type="RefSeq" id="WP_157169283.1">
    <property type="nucleotide sequence ID" value="NZ_WPNZ01000031.1"/>
</dbReference>
<dbReference type="AlphaFoldDB" id="A0A6L6X9A3"/>
<dbReference type="EMBL" id="WPNZ01000031">
    <property type="protein sequence ID" value="MVO90267.1"/>
    <property type="molecule type" value="Genomic_DNA"/>
</dbReference>
<dbReference type="InterPro" id="IPR036390">
    <property type="entry name" value="WH_DNA-bd_sf"/>
</dbReference>
<protein>
    <submittedName>
        <fullName evidence="1">Uncharacterized protein</fullName>
    </submittedName>
</protein>
<reference evidence="1 2" key="1">
    <citation type="submission" date="2019-11" db="EMBL/GenBank/DDBJ databases">
        <title>Streptomyces typhae sp. nov., a novel endophytic actinomycete isolated from the root of cattail pollen (Typha angustifolia L.).</title>
        <authorList>
            <person name="Peng C."/>
        </authorList>
    </citation>
    <scope>NUCLEOTIDE SEQUENCE [LARGE SCALE GENOMIC DNA]</scope>
    <source>
        <strain evidence="2">p1417</strain>
    </source>
</reference>
<proteinExistence type="predicted"/>
<dbReference type="Proteomes" id="UP000483802">
    <property type="component" value="Unassembled WGS sequence"/>
</dbReference>
<name>A0A6L6X9A3_9ACTN</name>
<keyword evidence="2" id="KW-1185">Reference proteome</keyword>
<sequence length="187" mass="20127">MICLPPASNSQARRAIAALSLRGLIRLVSEIDDHGPISRRRGSLQAAFDDLSTDQLRLAIDRARTLDLVDGDEDEEVRYQLTDSGRGLAEVYDTAARWARTHQFPTAASDFVTRVQHTLDLLGHTPTRGGDGSGIPVTGGAVLDGEAIAALNGPHSVLTAWLQAHAHPLPRMPFDSCRAADEMEIAA</sequence>
<evidence type="ECO:0000313" key="2">
    <source>
        <dbReference type="Proteomes" id="UP000483802"/>
    </source>
</evidence>
<evidence type="ECO:0000313" key="1">
    <source>
        <dbReference type="EMBL" id="MVO90267.1"/>
    </source>
</evidence>